<dbReference type="Proteomes" id="UP001153076">
    <property type="component" value="Unassembled WGS sequence"/>
</dbReference>
<dbReference type="OrthoDB" id="19923at2759"/>
<evidence type="ECO:0000313" key="2">
    <source>
        <dbReference type="Proteomes" id="UP001153076"/>
    </source>
</evidence>
<dbReference type="PANTHER" id="PTHR47367:SF1">
    <property type="entry name" value="OS07G0486500 PROTEIN"/>
    <property type="match status" value="1"/>
</dbReference>
<keyword evidence="2" id="KW-1185">Reference proteome</keyword>
<gene>
    <name evidence="1" type="ORF">Cgig2_031030</name>
</gene>
<accession>A0A9Q1KD34</accession>
<dbReference type="AlphaFoldDB" id="A0A9Q1KD34"/>
<dbReference type="EMBL" id="JAKOGI010000186">
    <property type="protein sequence ID" value="KAJ8440613.1"/>
    <property type="molecule type" value="Genomic_DNA"/>
</dbReference>
<sequence>MQERLLSAAASTSCVLRKGFSATKDKVALGKTKVEEIWRTTLTEIIVMNPFMSASFTRWQMELQKEAKVFYQILKGAEVFGVVIEMTVQRQLYSGLVQQNLGRCMYYLIASNHSSLRSPYLFKVEGMRRLFSNGLHCATKVQLLLSTWFGRNITWFSSSFVDILNFRAQGIDARRHEMSALMK</sequence>
<organism evidence="1 2">
    <name type="scientific">Carnegiea gigantea</name>
    <dbReference type="NCBI Taxonomy" id="171969"/>
    <lineage>
        <taxon>Eukaryota</taxon>
        <taxon>Viridiplantae</taxon>
        <taxon>Streptophyta</taxon>
        <taxon>Embryophyta</taxon>
        <taxon>Tracheophyta</taxon>
        <taxon>Spermatophyta</taxon>
        <taxon>Magnoliopsida</taxon>
        <taxon>eudicotyledons</taxon>
        <taxon>Gunneridae</taxon>
        <taxon>Pentapetalae</taxon>
        <taxon>Caryophyllales</taxon>
        <taxon>Cactineae</taxon>
        <taxon>Cactaceae</taxon>
        <taxon>Cactoideae</taxon>
        <taxon>Echinocereeae</taxon>
        <taxon>Carnegiea</taxon>
    </lineage>
</organism>
<proteinExistence type="predicted"/>
<name>A0A9Q1KD34_9CARY</name>
<protein>
    <submittedName>
        <fullName evidence="1">Uncharacterized protein</fullName>
    </submittedName>
</protein>
<comment type="caution">
    <text evidence="1">The sequence shown here is derived from an EMBL/GenBank/DDBJ whole genome shotgun (WGS) entry which is preliminary data.</text>
</comment>
<dbReference type="PANTHER" id="PTHR47367">
    <property type="entry name" value="AUXIN-REGULATED PROTEIN-LIKE"/>
    <property type="match status" value="1"/>
</dbReference>
<reference evidence="1" key="1">
    <citation type="submission" date="2022-04" db="EMBL/GenBank/DDBJ databases">
        <title>Carnegiea gigantea Genome sequencing and assembly v2.</title>
        <authorList>
            <person name="Copetti D."/>
            <person name="Sanderson M.J."/>
            <person name="Burquez A."/>
            <person name="Wojciechowski M.F."/>
        </authorList>
    </citation>
    <scope>NUCLEOTIDE SEQUENCE</scope>
    <source>
        <strain evidence="1">SGP5-SGP5p</strain>
        <tissue evidence="1">Aerial part</tissue>
    </source>
</reference>
<evidence type="ECO:0000313" key="1">
    <source>
        <dbReference type="EMBL" id="KAJ8440613.1"/>
    </source>
</evidence>